<dbReference type="GO" id="GO:0004860">
    <property type="term" value="F:protein kinase inhibitor activity"/>
    <property type="evidence" value="ECO:0007669"/>
    <property type="project" value="UniProtKB-KW"/>
</dbReference>
<protein>
    <recommendedName>
        <fullName evidence="6">Cyclin-dependent protein kinase inhibitor SMR4</fullName>
    </recommendedName>
</protein>
<organism evidence="4 5">
    <name type="scientific">Malus baccata</name>
    <name type="common">Siberian crab apple</name>
    <name type="synonym">Pyrus baccata</name>
    <dbReference type="NCBI Taxonomy" id="106549"/>
    <lineage>
        <taxon>Eukaryota</taxon>
        <taxon>Viridiplantae</taxon>
        <taxon>Streptophyta</taxon>
        <taxon>Embryophyta</taxon>
        <taxon>Tracheophyta</taxon>
        <taxon>Spermatophyta</taxon>
        <taxon>Magnoliopsida</taxon>
        <taxon>eudicotyledons</taxon>
        <taxon>Gunneridae</taxon>
        <taxon>Pentapetalae</taxon>
        <taxon>rosids</taxon>
        <taxon>fabids</taxon>
        <taxon>Rosales</taxon>
        <taxon>Rosaceae</taxon>
        <taxon>Amygdaloideae</taxon>
        <taxon>Maleae</taxon>
        <taxon>Malus</taxon>
    </lineage>
</organism>
<gene>
    <name evidence="4" type="ORF">C1H46_039498</name>
</gene>
<evidence type="ECO:0000256" key="2">
    <source>
        <dbReference type="ARBA" id="ARBA00023306"/>
    </source>
</evidence>
<comment type="caution">
    <text evidence="4">The sequence shown here is derived from an EMBL/GenBank/DDBJ whole genome shotgun (WGS) entry which is preliminary data.</text>
</comment>
<dbReference type="AlphaFoldDB" id="A0A540KLB4"/>
<evidence type="ECO:0000256" key="1">
    <source>
        <dbReference type="ARBA" id="ARBA00023013"/>
    </source>
</evidence>
<sequence>MEEDCATPKRRECRIPEANMCPPPPRKKAVGETKREPPKNGYFQPPDLDTLFALPPRTQVCA</sequence>
<evidence type="ECO:0008006" key="6">
    <source>
        <dbReference type="Google" id="ProtNLM"/>
    </source>
</evidence>
<keyword evidence="5" id="KW-1185">Reference proteome</keyword>
<keyword evidence="1" id="KW-0649">Protein kinase inhibitor</keyword>
<feature type="compositionally biased region" description="Basic and acidic residues" evidence="3">
    <location>
        <begin position="29"/>
        <end position="38"/>
    </location>
</feature>
<dbReference type="PANTHER" id="PTHR33142:SF109">
    <property type="entry name" value="CYCLIN-DEPENDENT PROTEIN KINASE INHIBITOR SMR4"/>
    <property type="match status" value="1"/>
</dbReference>
<reference evidence="4 5" key="1">
    <citation type="journal article" date="2019" name="G3 (Bethesda)">
        <title>Sequencing of a Wild Apple (Malus baccata) Genome Unravels the Differences Between Cultivated and Wild Apple Species Regarding Disease Resistance and Cold Tolerance.</title>
        <authorList>
            <person name="Chen X."/>
        </authorList>
    </citation>
    <scope>NUCLEOTIDE SEQUENCE [LARGE SCALE GENOMIC DNA]</scope>
    <source>
        <strain evidence="5">cv. Shandingzi</strain>
        <tissue evidence="4">Leaves</tissue>
    </source>
</reference>
<dbReference type="InterPro" id="IPR040389">
    <property type="entry name" value="SMR"/>
</dbReference>
<dbReference type="GO" id="GO:0032875">
    <property type="term" value="P:regulation of DNA endoreduplication"/>
    <property type="evidence" value="ECO:0007669"/>
    <property type="project" value="InterPro"/>
</dbReference>
<feature type="region of interest" description="Disordered" evidence="3">
    <location>
        <begin position="15"/>
        <end position="55"/>
    </location>
</feature>
<dbReference type="GO" id="GO:0005634">
    <property type="term" value="C:nucleus"/>
    <property type="evidence" value="ECO:0007669"/>
    <property type="project" value="TreeGrafter"/>
</dbReference>
<dbReference type="EMBL" id="VIEB01001137">
    <property type="protein sequence ID" value="TQD74959.1"/>
    <property type="molecule type" value="Genomic_DNA"/>
</dbReference>
<dbReference type="STRING" id="106549.A0A540KLB4"/>
<keyword evidence="2" id="KW-0131">Cell cycle</keyword>
<evidence type="ECO:0000313" key="4">
    <source>
        <dbReference type="EMBL" id="TQD74959.1"/>
    </source>
</evidence>
<accession>A0A540KLB4</accession>
<dbReference type="PANTHER" id="PTHR33142">
    <property type="entry name" value="CYCLIN-DEPENDENT PROTEIN KINASE INHIBITOR SMR13"/>
    <property type="match status" value="1"/>
</dbReference>
<evidence type="ECO:0000256" key="3">
    <source>
        <dbReference type="SAM" id="MobiDB-lite"/>
    </source>
</evidence>
<dbReference type="Proteomes" id="UP000315295">
    <property type="component" value="Unassembled WGS sequence"/>
</dbReference>
<evidence type="ECO:0000313" key="5">
    <source>
        <dbReference type="Proteomes" id="UP000315295"/>
    </source>
</evidence>
<proteinExistence type="predicted"/>
<name>A0A540KLB4_MALBA</name>